<keyword evidence="2 5" id="KW-0732">Signal</keyword>
<evidence type="ECO:0000256" key="4">
    <source>
        <dbReference type="SAM" id="MobiDB-lite"/>
    </source>
</evidence>
<feature type="signal peptide" evidence="5">
    <location>
        <begin position="1"/>
        <end position="22"/>
    </location>
</feature>
<dbReference type="Pfam" id="PF03024">
    <property type="entry name" value="Folate_rec"/>
    <property type="match status" value="1"/>
</dbReference>
<dbReference type="GO" id="GO:0038023">
    <property type="term" value="F:signaling receptor activity"/>
    <property type="evidence" value="ECO:0007669"/>
    <property type="project" value="TreeGrafter"/>
</dbReference>
<organism evidence="7 8">
    <name type="scientific">Xenopus laevis</name>
    <name type="common">African clawed frog</name>
    <dbReference type="NCBI Taxonomy" id="8355"/>
    <lineage>
        <taxon>Eukaryota</taxon>
        <taxon>Metazoa</taxon>
        <taxon>Chordata</taxon>
        <taxon>Craniata</taxon>
        <taxon>Vertebrata</taxon>
        <taxon>Euteleostomi</taxon>
        <taxon>Amphibia</taxon>
        <taxon>Batrachia</taxon>
        <taxon>Anura</taxon>
        <taxon>Pipoidea</taxon>
        <taxon>Pipidae</taxon>
        <taxon>Xenopodinae</taxon>
        <taxon>Xenopus</taxon>
        <taxon>Xenopus</taxon>
    </lineage>
</organism>
<dbReference type="Proteomes" id="UP000694892">
    <property type="component" value="Chromosome 3L"/>
</dbReference>
<dbReference type="EMBL" id="CM004470">
    <property type="protein sequence ID" value="OCT90464.1"/>
    <property type="molecule type" value="Genomic_DNA"/>
</dbReference>
<comment type="similarity">
    <text evidence="1">Belongs to the folate receptor family.</text>
</comment>
<dbReference type="AlphaFoldDB" id="A0A974DEC4"/>
<dbReference type="OMA" id="WYDACRE"/>
<evidence type="ECO:0000256" key="5">
    <source>
        <dbReference type="SAM" id="SignalP"/>
    </source>
</evidence>
<dbReference type="InterPro" id="IPR018143">
    <property type="entry name" value="Folate_rcpt-like"/>
</dbReference>
<feature type="compositionally biased region" description="Basic residues" evidence="4">
    <location>
        <begin position="200"/>
        <end position="214"/>
    </location>
</feature>
<keyword evidence="3" id="KW-1015">Disulfide bond</keyword>
<evidence type="ECO:0000259" key="6">
    <source>
        <dbReference type="Pfam" id="PF03024"/>
    </source>
</evidence>
<dbReference type="GO" id="GO:0009897">
    <property type="term" value="C:external side of plasma membrane"/>
    <property type="evidence" value="ECO:0007669"/>
    <property type="project" value="TreeGrafter"/>
</dbReference>
<evidence type="ECO:0000256" key="3">
    <source>
        <dbReference type="ARBA" id="ARBA00023157"/>
    </source>
</evidence>
<dbReference type="PANTHER" id="PTHR10517:SF26">
    <property type="entry name" value="RETBINDIN"/>
    <property type="match status" value="1"/>
</dbReference>
<evidence type="ECO:0000313" key="8">
    <source>
        <dbReference type="Proteomes" id="UP000694892"/>
    </source>
</evidence>
<feature type="region of interest" description="Disordered" evidence="4">
    <location>
        <begin position="189"/>
        <end position="234"/>
    </location>
</feature>
<proteinExistence type="inferred from homology"/>
<gene>
    <name evidence="7" type="ORF">XELAEV_18019078mg</name>
</gene>
<reference evidence="8" key="1">
    <citation type="journal article" date="2016" name="Nature">
        <title>Genome evolution in the allotetraploid frog Xenopus laevis.</title>
        <authorList>
            <person name="Session A.M."/>
            <person name="Uno Y."/>
            <person name="Kwon T."/>
            <person name="Chapman J.A."/>
            <person name="Toyoda A."/>
            <person name="Takahashi S."/>
            <person name="Fukui A."/>
            <person name="Hikosaka A."/>
            <person name="Suzuki A."/>
            <person name="Kondo M."/>
            <person name="van Heeringen S.J."/>
            <person name="Quigley I."/>
            <person name="Heinz S."/>
            <person name="Ogino H."/>
            <person name="Ochi H."/>
            <person name="Hellsten U."/>
            <person name="Lyons J.B."/>
            <person name="Simakov O."/>
            <person name="Putnam N."/>
            <person name="Stites J."/>
            <person name="Kuroki Y."/>
            <person name="Tanaka T."/>
            <person name="Michiue T."/>
            <person name="Watanabe M."/>
            <person name="Bogdanovic O."/>
            <person name="Lister R."/>
            <person name="Georgiou G."/>
            <person name="Paranjpe S.S."/>
            <person name="van Kruijsbergen I."/>
            <person name="Shu S."/>
            <person name="Carlson J."/>
            <person name="Kinoshita T."/>
            <person name="Ohta Y."/>
            <person name="Mawaribuchi S."/>
            <person name="Jenkins J."/>
            <person name="Grimwood J."/>
            <person name="Schmutz J."/>
            <person name="Mitros T."/>
            <person name="Mozaffari S.V."/>
            <person name="Suzuki Y."/>
            <person name="Haramoto Y."/>
            <person name="Yamamoto T.S."/>
            <person name="Takagi C."/>
            <person name="Heald R."/>
            <person name="Miller K."/>
            <person name="Haudenschild C."/>
            <person name="Kitzman J."/>
            <person name="Nakayama T."/>
            <person name="Izutsu Y."/>
            <person name="Robert J."/>
            <person name="Fortriede J."/>
            <person name="Burns K."/>
            <person name="Lotay V."/>
            <person name="Karimi K."/>
            <person name="Yasuoka Y."/>
            <person name="Dichmann D.S."/>
            <person name="Flajnik M.F."/>
            <person name="Houston D.W."/>
            <person name="Shendure J."/>
            <person name="DuPasquier L."/>
            <person name="Vize P.D."/>
            <person name="Zorn A.M."/>
            <person name="Ito M."/>
            <person name="Marcotte E.M."/>
            <person name="Wallingford J.B."/>
            <person name="Ito Y."/>
            <person name="Asashima M."/>
            <person name="Ueno N."/>
            <person name="Matsuda Y."/>
            <person name="Veenstra G.J."/>
            <person name="Fujiyama A."/>
            <person name="Harland R.M."/>
            <person name="Taira M."/>
            <person name="Rokhsar D.S."/>
        </authorList>
    </citation>
    <scope>NUCLEOTIDE SEQUENCE [LARGE SCALE GENOMIC DNA]</scope>
    <source>
        <strain evidence="8">J</strain>
    </source>
</reference>
<name>A0A974DEC4_XENLA</name>
<evidence type="ECO:0000256" key="2">
    <source>
        <dbReference type="ARBA" id="ARBA00022729"/>
    </source>
</evidence>
<evidence type="ECO:0000256" key="1">
    <source>
        <dbReference type="ARBA" id="ARBA00007932"/>
    </source>
</evidence>
<evidence type="ECO:0000313" key="7">
    <source>
        <dbReference type="EMBL" id="OCT90464.1"/>
    </source>
</evidence>
<dbReference type="PANTHER" id="PTHR10517">
    <property type="entry name" value="FOLATE RECEPTOR"/>
    <property type="match status" value="1"/>
</dbReference>
<accession>A0A974DEC4</accession>
<dbReference type="InterPro" id="IPR004269">
    <property type="entry name" value="Folate_rcpt"/>
</dbReference>
<sequence length="234" mass="25796">MSMTSLLFSLSISLLLFSLARGSQDKCLPGRTPNLLPEAEANLLQCQQYSEKACCTQEQINAHPITSFPWGLCGPLSSSCEKYVSRVQCMYLCSPHISAFWNQDSDTGIYNLPLCSGFCNQWFEACKEDLICTLTNETIPRCADACVPYKQMFKSEGEDLCNGIWGDSLVASSENCACVNPVGEGDNQETFHERTSGSHCPKKPRKFISKRRARRDTSSDALPIQDAEGSGSGF</sequence>
<feature type="domain" description="Folate receptor-like" evidence="6">
    <location>
        <begin position="27"/>
        <end position="180"/>
    </location>
</feature>
<dbReference type="GO" id="GO:0032217">
    <property type="term" value="F:riboflavin transmembrane transporter activity"/>
    <property type="evidence" value="ECO:0007669"/>
    <property type="project" value="TreeGrafter"/>
</dbReference>
<feature type="chain" id="PRO_5037676435" description="Folate receptor-like domain-containing protein" evidence="5">
    <location>
        <begin position="23"/>
        <end position="234"/>
    </location>
</feature>
<dbReference type="GO" id="GO:1902444">
    <property type="term" value="F:riboflavin binding"/>
    <property type="evidence" value="ECO:0007669"/>
    <property type="project" value="TreeGrafter"/>
</dbReference>
<protein>
    <recommendedName>
        <fullName evidence="6">Folate receptor-like domain-containing protein</fullName>
    </recommendedName>
</protein>